<protein>
    <recommendedName>
        <fullName evidence="4">Peptidase inhibitor family I36</fullName>
    </recommendedName>
</protein>
<dbReference type="RefSeq" id="WP_185075026.1">
    <property type="nucleotide sequence ID" value="NZ_JACHMB010000001.1"/>
</dbReference>
<feature type="chain" id="PRO_5038600128" description="Peptidase inhibitor family I36" evidence="1">
    <location>
        <begin position="29"/>
        <end position="151"/>
    </location>
</feature>
<feature type="signal peptide" evidence="1">
    <location>
        <begin position="1"/>
        <end position="28"/>
    </location>
</feature>
<accession>A0A7W9LFE2</accession>
<evidence type="ECO:0000256" key="1">
    <source>
        <dbReference type="SAM" id="SignalP"/>
    </source>
</evidence>
<name>A0A7W9LFE2_9ACTN</name>
<sequence>MNKLTVRAWSGRWAVVAAVVAAFAGPQAAPPAHSVSAVTGAISAQARKACPTDHLCVWERLISGWLDRRGSDYLYRDPFSSPQLNNFADRKLYNVTGAKNNTRFDVKLFTGPNGTGDSRCLSPGQAHAVHDSQITNTWQSVIIYTDDRACD</sequence>
<keyword evidence="1" id="KW-0732">Signal</keyword>
<gene>
    <name evidence="2" type="ORF">HD596_008551</name>
</gene>
<evidence type="ECO:0000313" key="3">
    <source>
        <dbReference type="Proteomes" id="UP000579153"/>
    </source>
</evidence>
<organism evidence="2 3">
    <name type="scientific">Nonomuraea jabiensis</name>
    <dbReference type="NCBI Taxonomy" id="882448"/>
    <lineage>
        <taxon>Bacteria</taxon>
        <taxon>Bacillati</taxon>
        <taxon>Actinomycetota</taxon>
        <taxon>Actinomycetes</taxon>
        <taxon>Streptosporangiales</taxon>
        <taxon>Streptosporangiaceae</taxon>
        <taxon>Nonomuraea</taxon>
    </lineage>
</organism>
<evidence type="ECO:0000313" key="2">
    <source>
        <dbReference type="EMBL" id="MBB5781795.1"/>
    </source>
</evidence>
<dbReference type="EMBL" id="JACHMB010000001">
    <property type="protein sequence ID" value="MBB5781795.1"/>
    <property type="molecule type" value="Genomic_DNA"/>
</dbReference>
<keyword evidence="3" id="KW-1185">Reference proteome</keyword>
<evidence type="ECO:0008006" key="4">
    <source>
        <dbReference type="Google" id="ProtNLM"/>
    </source>
</evidence>
<dbReference type="AlphaFoldDB" id="A0A7W9LFE2"/>
<comment type="caution">
    <text evidence="2">The sequence shown here is derived from an EMBL/GenBank/DDBJ whole genome shotgun (WGS) entry which is preliminary data.</text>
</comment>
<dbReference type="Proteomes" id="UP000579153">
    <property type="component" value="Unassembled WGS sequence"/>
</dbReference>
<reference evidence="2 3" key="1">
    <citation type="submission" date="2020-08" db="EMBL/GenBank/DDBJ databases">
        <title>Sequencing the genomes of 1000 actinobacteria strains.</title>
        <authorList>
            <person name="Klenk H.-P."/>
        </authorList>
    </citation>
    <scope>NUCLEOTIDE SEQUENCE [LARGE SCALE GENOMIC DNA]</scope>
    <source>
        <strain evidence="2 3">DSM 45507</strain>
    </source>
</reference>
<proteinExistence type="predicted"/>